<dbReference type="Proteomes" id="UP000236173">
    <property type="component" value="Unassembled WGS sequence"/>
</dbReference>
<sequence length="212" mass="23974">MELRQGMTLVELLIVVAIIAVMAGLSISVLMRVRQRAYIATCISNLRQLVQAVHMYEDDWGTVPIEKPTEIPEGSGEYYGKVQQMLYSYVKNSEVFLCPADFTGGRLACAESYTTDIFGNPIPYLEPSGPNPNSVYWNGRWWLTSYTYPINFLTVQIYGKGSTRLQPKCPLFWCPWHSPTLRADIIARYDGSIEITSSPENHDLLFEGSTED</sequence>
<dbReference type="AlphaFoldDB" id="A0A2H5X9B7"/>
<dbReference type="Gene3D" id="3.30.700.10">
    <property type="entry name" value="Glycoprotein, Type 4 Pilin"/>
    <property type="match status" value="1"/>
</dbReference>
<dbReference type="PRINTS" id="PR00813">
    <property type="entry name" value="BCTERIALGSPG"/>
</dbReference>
<keyword evidence="1" id="KW-0488">Methylation</keyword>
<evidence type="ECO:0000256" key="2">
    <source>
        <dbReference type="SAM" id="Phobius"/>
    </source>
</evidence>
<feature type="transmembrane region" description="Helical" evidence="2">
    <location>
        <begin position="12"/>
        <end position="31"/>
    </location>
</feature>
<protein>
    <recommendedName>
        <fullName evidence="5">Type II secretion system protein G</fullName>
    </recommendedName>
</protein>
<proteinExistence type="predicted"/>
<dbReference type="NCBIfam" id="TIGR02532">
    <property type="entry name" value="IV_pilin_GFxxxE"/>
    <property type="match status" value="1"/>
</dbReference>
<dbReference type="SUPFAM" id="SSF54523">
    <property type="entry name" value="Pili subunits"/>
    <property type="match status" value="1"/>
</dbReference>
<dbReference type="Pfam" id="PF07963">
    <property type="entry name" value="N_methyl"/>
    <property type="match status" value="1"/>
</dbReference>
<reference evidence="4" key="1">
    <citation type="submission" date="2017-09" db="EMBL/GenBank/DDBJ databases">
        <title>Metaegenomics of thermophilic ammonia-oxidizing enrichment culture.</title>
        <authorList>
            <person name="Kato S."/>
            <person name="Suzuki K."/>
        </authorList>
    </citation>
    <scope>NUCLEOTIDE SEQUENCE [LARGE SCALE GENOMIC DNA]</scope>
</reference>
<dbReference type="InterPro" id="IPR012902">
    <property type="entry name" value="N_methyl_site"/>
</dbReference>
<dbReference type="GO" id="GO:0015627">
    <property type="term" value="C:type II protein secretion system complex"/>
    <property type="evidence" value="ECO:0007669"/>
    <property type="project" value="InterPro"/>
</dbReference>
<dbReference type="EMBL" id="BEHT01000002">
    <property type="protein sequence ID" value="GBC97771.1"/>
    <property type="molecule type" value="Genomic_DNA"/>
</dbReference>
<gene>
    <name evidence="3" type="ORF">HRbin17_00262</name>
</gene>
<organism evidence="3 4">
    <name type="scientific">Candidatus Fervidibacter japonicus</name>
    <dbReference type="NCBI Taxonomy" id="2035412"/>
    <lineage>
        <taxon>Bacteria</taxon>
        <taxon>Candidatus Fervidibacterota</taxon>
        <taxon>Candidatus Fervidibacter</taxon>
    </lineage>
</organism>
<dbReference type="PROSITE" id="PS00409">
    <property type="entry name" value="PROKAR_NTER_METHYL"/>
    <property type="match status" value="1"/>
</dbReference>
<dbReference type="InterPro" id="IPR045584">
    <property type="entry name" value="Pilin-like"/>
</dbReference>
<dbReference type="GO" id="GO:0015628">
    <property type="term" value="P:protein secretion by the type II secretion system"/>
    <property type="evidence" value="ECO:0007669"/>
    <property type="project" value="InterPro"/>
</dbReference>
<evidence type="ECO:0000256" key="1">
    <source>
        <dbReference type="ARBA" id="ARBA00022481"/>
    </source>
</evidence>
<accession>A0A2H5X9B7</accession>
<keyword evidence="2" id="KW-0472">Membrane</keyword>
<name>A0A2H5X9B7_9BACT</name>
<evidence type="ECO:0000313" key="3">
    <source>
        <dbReference type="EMBL" id="GBC97771.1"/>
    </source>
</evidence>
<keyword evidence="2" id="KW-0812">Transmembrane</keyword>
<evidence type="ECO:0000313" key="4">
    <source>
        <dbReference type="Proteomes" id="UP000236173"/>
    </source>
</evidence>
<dbReference type="PANTHER" id="PTHR30093">
    <property type="entry name" value="GENERAL SECRETION PATHWAY PROTEIN G"/>
    <property type="match status" value="1"/>
</dbReference>
<keyword evidence="2" id="KW-1133">Transmembrane helix</keyword>
<dbReference type="InterPro" id="IPR000983">
    <property type="entry name" value="Bac_GSPG_pilin"/>
</dbReference>
<comment type="caution">
    <text evidence="3">The sequence shown here is derived from an EMBL/GenBank/DDBJ whole genome shotgun (WGS) entry which is preliminary data.</text>
</comment>
<evidence type="ECO:0008006" key="5">
    <source>
        <dbReference type="Google" id="ProtNLM"/>
    </source>
</evidence>